<organism evidence="1 2">
    <name type="scientific">Blautia luti</name>
    <dbReference type="NCBI Taxonomy" id="89014"/>
    <lineage>
        <taxon>Bacteria</taxon>
        <taxon>Bacillati</taxon>
        <taxon>Bacillota</taxon>
        <taxon>Clostridia</taxon>
        <taxon>Lachnospirales</taxon>
        <taxon>Lachnospiraceae</taxon>
        <taxon>Blautia</taxon>
    </lineage>
</organism>
<dbReference type="AlphaFoldDB" id="A0A564VXI8"/>
<dbReference type="EMBL" id="CABHNW010000073">
    <property type="protein sequence ID" value="VUX37289.1"/>
    <property type="molecule type" value="Genomic_DNA"/>
</dbReference>
<accession>A0A564VXI8</accession>
<gene>
    <name evidence="1" type="ORF">RSSSTS7063_03109</name>
</gene>
<dbReference type="Proteomes" id="UP000408482">
    <property type="component" value="Unassembled WGS sequence"/>
</dbReference>
<sequence>MKVKCIKRYSDICLKEVVEKGTVLEVTENRGAHLISEGVAEAVREAKAAVKGKE</sequence>
<keyword evidence="2" id="KW-1185">Reference proteome</keyword>
<evidence type="ECO:0000313" key="1">
    <source>
        <dbReference type="EMBL" id="VUX37289.1"/>
    </source>
</evidence>
<dbReference type="RefSeq" id="WP_186290026.1">
    <property type="nucleotide sequence ID" value="NZ_CABHMX010000018.1"/>
</dbReference>
<protein>
    <submittedName>
        <fullName evidence="1">Uncharacterized protein</fullName>
    </submittedName>
</protein>
<evidence type="ECO:0000313" key="2">
    <source>
        <dbReference type="Proteomes" id="UP000408482"/>
    </source>
</evidence>
<proteinExistence type="predicted"/>
<reference evidence="1 2" key="1">
    <citation type="submission" date="2019-07" db="EMBL/GenBank/DDBJ databases">
        <authorList>
            <person name="Hibberd C M."/>
            <person name="Gehrig L. J."/>
            <person name="Chang H.-W."/>
            <person name="Venkatesh S."/>
        </authorList>
    </citation>
    <scope>NUCLEOTIDE SEQUENCE [LARGE SCALE GENOMIC DNA]</scope>
    <source>
        <strain evidence="1">Blautia_luti_SSTS_Bg7063</strain>
    </source>
</reference>
<name>A0A564VXI8_9FIRM</name>